<feature type="region of interest" description="Disordered" evidence="1">
    <location>
        <begin position="117"/>
        <end position="138"/>
    </location>
</feature>
<evidence type="ECO:0000313" key="3">
    <source>
        <dbReference type="EMBL" id="OWZ21118.1"/>
    </source>
</evidence>
<sequence length="532" mass="59621">MEPPPPTLPQLSSYLPTSSSDTRTSNMSTTTRVKKRRNSIEGTFSAASPSPPTPHELENEQLKRKKPPLEVSTDFENGSKAMSFSRLNSIYQAQEQGSPLAISKGFSFSSTLPSQDPDVSYFASRTTTPRRERTSRYLSEGDRREIITRIDAGEKQVTLAREFSVSRAAICNLYKNRWEVLTRGSRNPESKHPKKMRSKRSSPQLTPHTDESSAVTDPISVYPDVSAMSINAEQNPNDEYVGFNDSKMESSTKCRSTHEEEKTNQDRIPSMVQDSVRDDHSGHRHQSRHLNLNEADQISRSRDTASNSVTSRPFLVHEASAYSYACKNLVAALRDENISTAVFQQRTTRLVRLLIEEAFTCLPHEQIQIKNQFGDVCHATKSLDERDIFGVSMENNGKVLLRAFSSICPTSPTGVVSIESRTAEEPSFVHAQVPPVTPQQIVLLLDIECATGNEACAALQHLVHERQIAAKSIYFVTVISSFEGLQNVFRHFPDVTLIAAQVDTVLDADQHIRPGIKDFMQRYWNVHTDPQP</sequence>
<dbReference type="CDD" id="cd06223">
    <property type="entry name" value="PRTases_typeI"/>
    <property type="match status" value="1"/>
</dbReference>
<evidence type="ECO:0000259" key="2">
    <source>
        <dbReference type="Pfam" id="PF14681"/>
    </source>
</evidence>
<feature type="region of interest" description="Disordered" evidence="1">
    <location>
        <begin position="235"/>
        <end position="308"/>
    </location>
</feature>
<accession>A0A225WVL0</accession>
<dbReference type="EMBL" id="NBNE01000256">
    <property type="protein sequence ID" value="OWZ21118.1"/>
    <property type="molecule type" value="Genomic_DNA"/>
</dbReference>
<feature type="region of interest" description="Disordered" evidence="1">
    <location>
        <begin position="1"/>
        <end position="66"/>
    </location>
</feature>
<name>A0A225WVL0_9STRA</name>
<feature type="compositionally biased region" description="Polar residues" evidence="1">
    <location>
        <begin position="9"/>
        <end position="31"/>
    </location>
</feature>
<feature type="region of interest" description="Disordered" evidence="1">
    <location>
        <begin position="184"/>
        <end position="218"/>
    </location>
</feature>
<proteinExistence type="predicted"/>
<protein>
    <recommendedName>
        <fullName evidence="2">Phosphoribosyltransferase domain-containing protein</fullName>
    </recommendedName>
</protein>
<dbReference type="Gene3D" id="1.10.10.60">
    <property type="entry name" value="Homeodomain-like"/>
    <property type="match status" value="1"/>
</dbReference>
<keyword evidence="4" id="KW-1185">Reference proteome</keyword>
<evidence type="ECO:0000256" key="1">
    <source>
        <dbReference type="SAM" id="MobiDB-lite"/>
    </source>
</evidence>
<dbReference type="Proteomes" id="UP000198211">
    <property type="component" value="Unassembled WGS sequence"/>
</dbReference>
<feature type="compositionally biased region" description="Basic and acidic residues" evidence="1">
    <location>
        <begin position="246"/>
        <end position="265"/>
    </location>
</feature>
<dbReference type="Pfam" id="PF14681">
    <property type="entry name" value="UPRTase"/>
    <property type="match status" value="1"/>
</dbReference>
<dbReference type="SUPFAM" id="SSF53271">
    <property type="entry name" value="PRTase-like"/>
    <property type="match status" value="1"/>
</dbReference>
<dbReference type="STRING" id="4795.A0A225WVL0"/>
<dbReference type="InterPro" id="IPR000836">
    <property type="entry name" value="PRTase_dom"/>
</dbReference>
<dbReference type="OrthoDB" id="106623at2759"/>
<feature type="domain" description="Phosphoribosyltransferase" evidence="2">
    <location>
        <begin position="326"/>
        <end position="525"/>
    </location>
</feature>
<organism evidence="3 4">
    <name type="scientific">Phytophthora megakarya</name>
    <dbReference type="NCBI Taxonomy" id="4795"/>
    <lineage>
        <taxon>Eukaryota</taxon>
        <taxon>Sar</taxon>
        <taxon>Stramenopiles</taxon>
        <taxon>Oomycota</taxon>
        <taxon>Peronosporomycetes</taxon>
        <taxon>Peronosporales</taxon>
        <taxon>Peronosporaceae</taxon>
        <taxon>Phytophthora</taxon>
    </lineage>
</organism>
<dbReference type="Gene3D" id="3.40.50.2020">
    <property type="match status" value="1"/>
</dbReference>
<dbReference type="AlphaFoldDB" id="A0A225WVL0"/>
<comment type="caution">
    <text evidence="3">The sequence shown here is derived from an EMBL/GenBank/DDBJ whole genome shotgun (WGS) entry which is preliminary data.</text>
</comment>
<feature type="compositionally biased region" description="Basic and acidic residues" evidence="1">
    <location>
        <begin position="129"/>
        <end position="138"/>
    </location>
</feature>
<dbReference type="InterPro" id="IPR029057">
    <property type="entry name" value="PRTase-like"/>
</dbReference>
<evidence type="ECO:0000313" key="4">
    <source>
        <dbReference type="Proteomes" id="UP000198211"/>
    </source>
</evidence>
<gene>
    <name evidence="3" type="ORF">PHMEG_0004371</name>
</gene>
<reference evidence="4" key="1">
    <citation type="submission" date="2017-03" db="EMBL/GenBank/DDBJ databases">
        <title>Phytopthora megakarya and P. palmivora, two closely related causual agents of cacao black pod achieved similar genome size and gene model numbers by different mechanisms.</title>
        <authorList>
            <person name="Ali S."/>
            <person name="Shao J."/>
            <person name="Larry D.J."/>
            <person name="Kronmiller B."/>
            <person name="Shen D."/>
            <person name="Strem M.D."/>
            <person name="Melnick R.L."/>
            <person name="Guiltinan M.J."/>
            <person name="Tyler B.M."/>
            <person name="Meinhardt L.W."/>
            <person name="Bailey B.A."/>
        </authorList>
    </citation>
    <scope>NUCLEOTIDE SEQUENCE [LARGE SCALE GENOMIC DNA]</scope>
    <source>
        <strain evidence="4">zdho120</strain>
    </source>
</reference>
<feature type="compositionally biased region" description="Polar residues" evidence="1">
    <location>
        <begin position="201"/>
        <end position="215"/>
    </location>
</feature>